<dbReference type="PANTHER" id="PTHR31721">
    <property type="entry name" value="OS06G0710300 PROTEIN"/>
    <property type="match status" value="1"/>
</dbReference>
<dbReference type="PaxDb" id="3880-AES69615"/>
<name>G7IWZ9_MEDTR</name>
<proteinExistence type="predicted"/>
<evidence type="ECO:0000313" key="4">
    <source>
        <dbReference type="Proteomes" id="UP000002051"/>
    </source>
</evidence>
<dbReference type="Pfam" id="PF03350">
    <property type="entry name" value="UPF0114"/>
    <property type="match status" value="1"/>
</dbReference>
<feature type="transmembrane region" description="Helical" evidence="1">
    <location>
        <begin position="23"/>
        <end position="43"/>
    </location>
</feature>
<keyword evidence="1" id="KW-0472">Membrane</keyword>
<evidence type="ECO:0000313" key="2">
    <source>
        <dbReference type="EMBL" id="AES69615.2"/>
    </source>
</evidence>
<feature type="transmembrane region" description="Helical" evidence="1">
    <location>
        <begin position="123"/>
        <end position="142"/>
    </location>
</feature>
<evidence type="ECO:0000313" key="3">
    <source>
        <dbReference type="EnsemblPlants" id="AES69615"/>
    </source>
</evidence>
<keyword evidence="1" id="KW-1133">Transmembrane helix</keyword>
<reference evidence="2 4" key="2">
    <citation type="journal article" date="2014" name="BMC Genomics">
        <title>An improved genome release (version Mt4.0) for the model legume Medicago truncatula.</title>
        <authorList>
            <person name="Tang H."/>
            <person name="Krishnakumar V."/>
            <person name="Bidwell S."/>
            <person name="Rosen B."/>
            <person name="Chan A."/>
            <person name="Zhou S."/>
            <person name="Gentzbittel L."/>
            <person name="Childs K.L."/>
            <person name="Yandell M."/>
            <person name="Gundlach H."/>
            <person name="Mayer K.F."/>
            <person name="Schwartz D.C."/>
            <person name="Town C.D."/>
        </authorList>
    </citation>
    <scope>GENOME REANNOTATION</scope>
    <source>
        <strain evidence="3 4">cv. Jemalong A17</strain>
    </source>
</reference>
<keyword evidence="1 2" id="KW-0812">Transmembrane</keyword>
<evidence type="ECO:0000256" key="1">
    <source>
        <dbReference type="SAM" id="Phobius"/>
    </source>
</evidence>
<dbReference type="STRING" id="3880.G7IWZ9"/>
<dbReference type="HOGENOM" id="CLU_1386024_0_0_1"/>
<organism evidence="2 4">
    <name type="scientific">Medicago truncatula</name>
    <name type="common">Barrel medic</name>
    <name type="synonym">Medicago tribuloides</name>
    <dbReference type="NCBI Taxonomy" id="3880"/>
    <lineage>
        <taxon>Eukaryota</taxon>
        <taxon>Viridiplantae</taxon>
        <taxon>Streptophyta</taxon>
        <taxon>Embryophyta</taxon>
        <taxon>Tracheophyta</taxon>
        <taxon>Spermatophyta</taxon>
        <taxon>Magnoliopsida</taxon>
        <taxon>eudicotyledons</taxon>
        <taxon>Gunneridae</taxon>
        <taxon>Pentapetalae</taxon>
        <taxon>rosids</taxon>
        <taxon>fabids</taxon>
        <taxon>Fabales</taxon>
        <taxon>Fabaceae</taxon>
        <taxon>Papilionoideae</taxon>
        <taxon>50 kb inversion clade</taxon>
        <taxon>NPAAA clade</taxon>
        <taxon>Hologalegina</taxon>
        <taxon>IRL clade</taxon>
        <taxon>Trifolieae</taxon>
        <taxon>Medicago</taxon>
    </lineage>
</organism>
<dbReference type="AlphaFoldDB" id="G7IWZ9"/>
<dbReference type="PANTHER" id="PTHR31721:SF1">
    <property type="entry name" value="OS07G0656700 PROTEIN"/>
    <property type="match status" value="1"/>
</dbReference>
<dbReference type="Proteomes" id="UP000002051">
    <property type="component" value="Chromosome 3"/>
</dbReference>
<dbReference type="EMBL" id="CM001219">
    <property type="protein sequence ID" value="AES69615.2"/>
    <property type="molecule type" value="Genomic_DNA"/>
</dbReference>
<reference evidence="2 4" key="1">
    <citation type="journal article" date="2011" name="Nature">
        <title>The Medicago genome provides insight into the evolution of rhizobial symbioses.</title>
        <authorList>
            <person name="Young N.D."/>
            <person name="Debelle F."/>
            <person name="Oldroyd G.E."/>
            <person name="Geurts R."/>
            <person name="Cannon S.B."/>
            <person name="Udvardi M.K."/>
            <person name="Benedito V.A."/>
            <person name="Mayer K.F."/>
            <person name="Gouzy J."/>
            <person name="Schoof H."/>
            <person name="Van de Peer Y."/>
            <person name="Proost S."/>
            <person name="Cook D.R."/>
            <person name="Meyers B.C."/>
            <person name="Spannagl M."/>
            <person name="Cheung F."/>
            <person name="De Mita S."/>
            <person name="Krishnakumar V."/>
            <person name="Gundlach H."/>
            <person name="Zhou S."/>
            <person name="Mudge J."/>
            <person name="Bharti A.K."/>
            <person name="Murray J.D."/>
            <person name="Naoumkina M.A."/>
            <person name="Rosen B."/>
            <person name="Silverstein K.A."/>
            <person name="Tang H."/>
            <person name="Rombauts S."/>
            <person name="Zhao P.X."/>
            <person name="Zhou P."/>
            <person name="Barbe V."/>
            <person name="Bardou P."/>
            <person name="Bechner M."/>
            <person name="Bellec A."/>
            <person name="Berger A."/>
            <person name="Berges H."/>
            <person name="Bidwell S."/>
            <person name="Bisseling T."/>
            <person name="Choisne N."/>
            <person name="Couloux A."/>
            <person name="Denny R."/>
            <person name="Deshpande S."/>
            <person name="Dai X."/>
            <person name="Doyle J.J."/>
            <person name="Dudez A.M."/>
            <person name="Farmer A.D."/>
            <person name="Fouteau S."/>
            <person name="Franken C."/>
            <person name="Gibelin C."/>
            <person name="Gish J."/>
            <person name="Goldstein S."/>
            <person name="Gonzalez A.J."/>
            <person name="Green P.J."/>
            <person name="Hallab A."/>
            <person name="Hartog M."/>
            <person name="Hua A."/>
            <person name="Humphray S.J."/>
            <person name="Jeong D.H."/>
            <person name="Jing Y."/>
            <person name="Jocker A."/>
            <person name="Kenton S.M."/>
            <person name="Kim D.J."/>
            <person name="Klee K."/>
            <person name="Lai H."/>
            <person name="Lang C."/>
            <person name="Lin S."/>
            <person name="Macmil S.L."/>
            <person name="Magdelenat G."/>
            <person name="Matthews L."/>
            <person name="McCorrison J."/>
            <person name="Monaghan E.L."/>
            <person name="Mun J.H."/>
            <person name="Najar F.Z."/>
            <person name="Nicholson C."/>
            <person name="Noirot C."/>
            <person name="O'Bleness M."/>
            <person name="Paule C.R."/>
            <person name="Poulain J."/>
            <person name="Prion F."/>
            <person name="Qin B."/>
            <person name="Qu C."/>
            <person name="Retzel E.F."/>
            <person name="Riddle C."/>
            <person name="Sallet E."/>
            <person name="Samain S."/>
            <person name="Samson N."/>
            <person name="Sanders I."/>
            <person name="Saurat O."/>
            <person name="Scarpelli C."/>
            <person name="Schiex T."/>
            <person name="Segurens B."/>
            <person name="Severin A.J."/>
            <person name="Sherrier D.J."/>
            <person name="Shi R."/>
            <person name="Sims S."/>
            <person name="Singer S.R."/>
            <person name="Sinharoy S."/>
            <person name="Sterck L."/>
            <person name="Viollet A."/>
            <person name="Wang B.B."/>
            <person name="Wang K."/>
            <person name="Wang M."/>
            <person name="Wang X."/>
            <person name="Warfsmann J."/>
            <person name="Weissenbach J."/>
            <person name="White D.D."/>
            <person name="White J.D."/>
            <person name="Wiley G.B."/>
            <person name="Wincker P."/>
            <person name="Xing Y."/>
            <person name="Yang L."/>
            <person name="Yao Z."/>
            <person name="Ying F."/>
            <person name="Zhai J."/>
            <person name="Zhou L."/>
            <person name="Zuber A."/>
            <person name="Denarie J."/>
            <person name="Dixon R.A."/>
            <person name="May G.D."/>
            <person name="Schwartz D.C."/>
            <person name="Rogers J."/>
            <person name="Quetier F."/>
            <person name="Town C.D."/>
            <person name="Roe B.A."/>
        </authorList>
    </citation>
    <scope>NUCLEOTIDE SEQUENCE [LARGE SCALE GENOMIC DNA]</scope>
    <source>
        <strain evidence="2">A17</strain>
        <strain evidence="3 4">cv. Jemalong A17</strain>
    </source>
</reference>
<dbReference type="EnsemblPlants" id="AES69615">
    <property type="protein sequence ID" value="AES69615"/>
    <property type="gene ID" value="MTR_3g032210"/>
</dbReference>
<dbReference type="InterPro" id="IPR005134">
    <property type="entry name" value="UPF0114"/>
</dbReference>
<reference evidence="3" key="3">
    <citation type="submission" date="2015-04" db="UniProtKB">
        <authorList>
            <consortium name="EnsemblPlants"/>
        </authorList>
    </citation>
    <scope>IDENTIFICATION</scope>
    <source>
        <strain evidence="3">cv. Jemalong A17</strain>
    </source>
</reference>
<keyword evidence="4" id="KW-1185">Reference proteome</keyword>
<accession>G7IWZ9</accession>
<accession>A0A0C3VE21</accession>
<protein>
    <submittedName>
        <fullName evidence="2">Transmembrane protein, putative</fullName>
    </submittedName>
</protein>
<sequence>MTGSMDANATTPALLTQFTTMRASIFGCLTSLPLEAPILLLVLRPSKGLPPPIPICTCYDGPIKNSLISSVPKLPESIHERNNFTQFSSEKGCVLAYKVYWSSCVKGVHTGNMVLRLVEAIDVYLAGTIMLIFGMFFYGLFISNTPHDMSLWNVCFEEHQNADILTKALPKARFEFMRKRLGICSSSVKEECLMNDP</sequence>
<gene>
    <name evidence="2" type="ordered locus">MTR_3g032210</name>
</gene>
<dbReference type="GO" id="GO:0009941">
    <property type="term" value="C:chloroplast envelope"/>
    <property type="evidence" value="ECO:0000318"/>
    <property type="project" value="GO_Central"/>
</dbReference>